<dbReference type="InterPro" id="IPR050177">
    <property type="entry name" value="Lipid_A_modif_metabolic_enz"/>
</dbReference>
<dbReference type="AlphaFoldDB" id="A0A4R5YIT9"/>
<name>A0A4R5YIT9_9MICO</name>
<dbReference type="Proteomes" id="UP000295633">
    <property type="component" value="Unassembled WGS sequence"/>
</dbReference>
<accession>A0A4R5YIT9</accession>
<dbReference type="SUPFAM" id="SSF51735">
    <property type="entry name" value="NAD(P)-binding Rossmann-fold domains"/>
    <property type="match status" value="1"/>
</dbReference>
<dbReference type="PANTHER" id="PTHR43245:SF13">
    <property type="entry name" value="UDP-D-APIOSE_UDP-D-XYLOSE SYNTHASE 2"/>
    <property type="match status" value="1"/>
</dbReference>
<dbReference type="InterPro" id="IPR036291">
    <property type="entry name" value="NAD(P)-bd_dom_sf"/>
</dbReference>
<feature type="region of interest" description="Disordered" evidence="1">
    <location>
        <begin position="1"/>
        <end position="25"/>
    </location>
</feature>
<reference evidence="3 4" key="1">
    <citation type="submission" date="2019-03" db="EMBL/GenBank/DDBJ databases">
        <title>Genome Sequencing and Assembly of Various Microbes Isolated from Partially Reclaimed Soil and Acid Mine Drainage (AMD) Site.</title>
        <authorList>
            <person name="Steinbock B."/>
            <person name="Bechtold R."/>
            <person name="Sevigny J.L."/>
            <person name="Thomas D."/>
            <person name="Cuthill L.R."/>
            <person name="Aveiro Johannsen E.J."/>
            <person name="Thomas K."/>
            <person name="Ghosh A."/>
        </authorList>
    </citation>
    <scope>NUCLEOTIDE SEQUENCE [LARGE SCALE GENOMIC DNA]</scope>
    <source>
        <strain evidence="3 4">F-B2</strain>
    </source>
</reference>
<gene>
    <name evidence="3" type="ORF">E2R54_13945</name>
</gene>
<feature type="domain" description="NAD-dependent epimerase/dehydratase" evidence="2">
    <location>
        <begin position="58"/>
        <end position="270"/>
    </location>
</feature>
<organism evidence="3 4">
    <name type="scientific">Microbacterium oleivorans</name>
    <dbReference type="NCBI Taxonomy" id="273677"/>
    <lineage>
        <taxon>Bacteria</taxon>
        <taxon>Bacillati</taxon>
        <taxon>Actinomycetota</taxon>
        <taxon>Actinomycetes</taxon>
        <taxon>Micrococcales</taxon>
        <taxon>Microbacteriaceae</taxon>
        <taxon>Microbacterium</taxon>
    </lineage>
</organism>
<protein>
    <submittedName>
        <fullName evidence="3">NAD-dependent epimerase/dehydratase family protein</fullName>
    </submittedName>
</protein>
<dbReference type="Gene3D" id="3.40.50.720">
    <property type="entry name" value="NAD(P)-binding Rossmann-like Domain"/>
    <property type="match status" value="1"/>
</dbReference>
<dbReference type="PRINTS" id="PR01713">
    <property type="entry name" value="NUCEPIMERASE"/>
</dbReference>
<comment type="caution">
    <text evidence="3">The sequence shown here is derived from an EMBL/GenBank/DDBJ whole genome shotgun (WGS) entry which is preliminary data.</text>
</comment>
<evidence type="ECO:0000313" key="4">
    <source>
        <dbReference type="Proteomes" id="UP000295633"/>
    </source>
</evidence>
<evidence type="ECO:0000313" key="3">
    <source>
        <dbReference type="EMBL" id="TDL44339.1"/>
    </source>
</evidence>
<evidence type="ECO:0000256" key="1">
    <source>
        <dbReference type="SAM" id="MobiDB-lite"/>
    </source>
</evidence>
<evidence type="ECO:0000259" key="2">
    <source>
        <dbReference type="Pfam" id="PF01370"/>
    </source>
</evidence>
<dbReference type="PANTHER" id="PTHR43245">
    <property type="entry name" value="BIFUNCTIONAL POLYMYXIN RESISTANCE PROTEIN ARNA"/>
    <property type="match status" value="1"/>
</dbReference>
<dbReference type="InterPro" id="IPR001509">
    <property type="entry name" value="Epimerase_deHydtase"/>
</dbReference>
<sequence>MRTSWSTPRPSARSATNAGVPSPVRAGNVEVRTSTRGLGIGWESRRKGAVAKIKVYDISVVGSAGFLGSAVVRIARSEGRSVAEFGRSRPLASDGVLDPDAASSRHLVWAAGSLSPLLAHERPDLVEDELDDFSRVLDAVSSASPDQHVVLLGSGGTAYDIKDPAPHSETSPVGPSSAYGRYKVAQEDVLRASGLNHTVLRVANAYGPGQKGARGQGVLAFWMRAILQGESIKLLGSGDVARDYVYVDDVARAVMAVAGTDGAPALLNVGSGVPTSLDELLSVLRSVVGDTHPFDVEHLPARGVDVPSTWLNVSEAARTIGWEARTPLQDGVRLMWNWLAE</sequence>
<dbReference type="EMBL" id="SMZX01000002">
    <property type="protein sequence ID" value="TDL44339.1"/>
    <property type="molecule type" value="Genomic_DNA"/>
</dbReference>
<feature type="compositionally biased region" description="Polar residues" evidence="1">
    <location>
        <begin position="1"/>
        <end position="19"/>
    </location>
</feature>
<dbReference type="Pfam" id="PF01370">
    <property type="entry name" value="Epimerase"/>
    <property type="match status" value="1"/>
</dbReference>
<proteinExistence type="predicted"/>